<keyword evidence="1" id="KW-0812">Transmembrane</keyword>
<keyword evidence="3" id="KW-1185">Reference proteome</keyword>
<keyword evidence="1" id="KW-1133">Transmembrane helix</keyword>
<proteinExistence type="predicted"/>
<evidence type="ECO:0000313" key="3">
    <source>
        <dbReference type="Proteomes" id="UP000629098"/>
    </source>
</evidence>
<dbReference type="EMBL" id="JACXAE010000076">
    <property type="protein sequence ID" value="MBD2775217.1"/>
    <property type="molecule type" value="Genomic_DNA"/>
</dbReference>
<dbReference type="RefSeq" id="WP_190833310.1">
    <property type="nucleotide sequence ID" value="NZ_CAWPPI010000076.1"/>
</dbReference>
<accession>A0A8J7BY78</accession>
<reference evidence="2" key="1">
    <citation type="submission" date="2020-09" db="EMBL/GenBank/DDBJ databases">
        <title>Iningainema tapete sp. nov. (Scytonemataceae, Cyanobacteria) from greenhouses in central Florida (USA) produces two types of nodularin with biosynthetic potential for microcystin-LR and anabaenopeptins.</title>
        <authorList>
            <person name="Berthold D.E."/>
            <person name="Lefler F.W."/>
            <person name="Huang I.-S."/>
            <person name="Abdulla H."/>
            <person name="Zimba P.V."/>
            <person name="Laughinghouse H.D. IV."/>
        </authorList>
    </citation>
    <scope>NUCLEOTIDE SEQUENCE</scope>
    <source>
        <strain evidence="2">BLCCT55</strain>
    </source>
</reference>
<feature type="transmembrane region" description="Helical" evidence="1">
    <location>
        <begin position="65"/>
        <end position="82"/>
    </location>
</feature>
<dbReference type="Proteomes" id="UP000629098">
    <property type="component" value="Unassembled WGS sequence"/>
</dbReference>
<protein>
    <submittedName>
        <fullName evidence="2">Phage holin family protein</fullName>
    </submittedName>
</protein>
<evidence type="ECO:0000313" key="2">
    <source>
        <dbReference type="EMBL" id="MBD2775217.1"/>
    </source>
</evidence>
<sequence length="116" mass="12829">MLDLLITWLVTAMSFLIISKLPIGVEIDKFEKVFICATVFGVLNALLKPILTLLTLPFIVSTWGLFFFILNTIIFCLAAYLVEGFRLKTGIWSAFLGSICLSLVNSVLLKLLASIA</sequence>
<dbReference type="InterPro" id="IPR007165">
    <property type="entry name" value="Phage_holin_4_2"/>
</dbReference>
<evidence type="ECO:0000256" key="1">
    <source>
        <dbReference type="SAM" id="Phobius"/>
    </source>
</evidence>
<keyword evidence="1" id="KW-0472">Membrane</keyword>
<name>A0A8J7BY78_9CYAN</name>
<dbReference type="PANTHER" id="PTHR37309">
    <property type="entry name" value="SLR0284 PROTEIN"/>
    <property type="match status" value="1"/>
</dbReference>
<dbReference type="Pfam" id="PF04020">
    <property type="entry name" value="Phage_holin_4_2"/>
    <property type="match status" value="1"/>
</dbReference>
<dbReference type="AlphaFoldDB" id="A0A8J7BY78"/>
<dbReference type="PANTHER" id="PTHR37309:SF1">
    <property type="entry name" value="SLR0284 PROTEIN"/>
    <property type="match status" value="1"/>
</dbReference>
<feature type="transmembrane region" description="Helical" evidence="1">
    <location>
        <begin position="94"/>
        <end position="113"/>
    </location>
</feature>
<feature type="transmembrane region" description="Helical" evidence="1">
    <location>
        <begin position="6"/>
        <end position="23"/>
    </location>
</feature>
<comment type="caution">
    <text evidence="2">The sequence shown here is derived from an EMBL/GenBank/DDBJ whole genome shotgun (WGS) entry which is preliminary data.</text>
</comment>
<feature type="transmembrane region" description="Helical" evidence="1">
    <location>
        <begin position="35"/>
        <end position="59"/>
    </location>
</feature>
<organism evidence="2 3">
    <name type="scientific">Iningainema tapete BLCC-T55</name>
    <dbReference type="NCBI Taxonomy" id="2748662"/>
    <lineage>
        <taxon>Bacteria</taxon>
        <taxon>Bacillati</taxon>
        <taxon>Cyanobacteriota</taxon>
        <taxon>Cyanophyceae</taxon>
        <taxon>Nostocales</taxon>
        <taxon>Scytonemataceae</taxon>
        <taxon>Iningainema tapete</taxon>
    </lineage>
</organism>
<gene>
    <name evidence="2" type="ORF">ICL16_24940</name>
</gene>